<evidence type="ECO:0000313" key="9">
    <source>
        <dbReference type="WormBase" id="CBG21146"/>
    </source>
</evidence>
<dbReference type="KEGG" id="cbr:CBG_21146"/>
<evidence type="ECO:0000256" key="3">
    <source>
        <dbReference type="ARBA" id="ARBA00022692"/>
    </source>
</evidence>
<protein>
    <submittedName>
        <fullName evidence="7">Protein CBR-SRB-11</fullName>
    </submittedName>
</protein>
<sequence length="333" mass="38643">NCTTQFLQAYNPIFRTSSFYQILVSGLSTFPLAYFLIFKLWPSSFHGNLKAIFVGYFVSLILFSIFYTVTATIQSLNPFIAHTNCDLLVPPFYHKILLSTISFLITLSTSFPFFITFERYFAIKFLEKYEQFIVILGPLLVNVNIIINFCIVFNIFQDEEFSEPSVSFSVNPPDAAQKMFTFYTILFILNIFDILLNFRLIFRNFQLKKALSNASLSVKYQLEEVYQSTKFSIFVIFVHIILFGIYVFLVVFFRYFGNLIVSDPYNLFGIRTFSSTMIPTYHLAIGIFSIYFFKKLKSQNLQTTTIQMSSTGTSGAKNYEKAIFEIWNTVEFA</sequence>
<dbReference type="STRING" id="6238.A8XZD7"/>
<keyword evidence="8" id="KW-1185">Reference proteome</keyword>
<dbReference type="GeneID" id="8584755"/>
<dbReference type="HOGENOM" id="CLU_045882_0_0_1"/>
<evidence type="ECO:0000256" key="5">
    <source>
        <dbReference type="ARBA" id="ARBA00023136"/>
    </source>
</evidence>
<name>A8XZD7_CAEBR</name>
<dbReference type="Pfam" id="PF02175">
    <property type="entry name" value="7TM_GPCR_Srb"/>
    <property type="match status" value="1"/>
</dbReference>
<comment type="subcellular location">
    <subcellularLocation>
        <location evidence="1">Membrane</location>
        <topology evidence="1">Multi-pass membrane protein</topology>
    </subcellularLocation>
</comment>
<comment type="similarity">
    <text evidence="2">Belongs to the nematode receptor-like protein srb family.</text>
</comment>
<feature type="transmembrane region" description="Helical" evidence="6">
    <location>
        <begin position="53"/>
        <end position="76"/>
    </location>
</feature>
<dbReference type="EMBL" id="HE600921">
    <property type="protein sequence ID" value="CAP38064.1"/>
    <property type="molecule type" value="Genomic_DNA"/>
</dbReference>
<feature type="transmembrane region" description="Helical" evidence="6">
    <location>
        <begin position="273"/>
        <end position="293"/>
    </location>
</feature>
<gene>
    <name evidence="9" type="primary">srb-11</name>
    <name evidence="7" type="synonym">Cbr-srb-11</name>
    <name evidence="9" type="ORF">CBG21146</name>
    <name evidence="7" type="ORF">CBG_21146</name>
</gene>
<dbReference type="AlphaFoldDB" id="A8XZD7"/>
<dbReference type="WormBase" id="CBG21146">
    <property type="protein sequence ID" value="CBP49108"/>
    <property type="gene ID" value="WBGene00040000"/>
    <property type="gene designation" value="Cbr-srb-11"/>
</dbReference>
<feature type="transmembrane region" description="Helical" evidence="6">
    <location>
        <begin position="96"/>
        <end position="120"/>
    </location>
</feature>
<evidence type="ECO:0000256" key="6">
    <source>
        <dbReference type="SAM" id="Phobius"/>
    </source>
</evidence>
<accession>A8XZD7</accession>
<evidence type="ECO:0000256" key="1">
    <source>
        <dbReference type="ARBA" id="ARBA00004141"/>
    </source>
</evidence>
<dbReference type="Proteomes" id="UP000008549">
    <property type="component" value="Unassembled WGS sequence"/>
</dbReference>
<dbReference type="GO" id="GO:0004888">
    <property type="term" value="F:transmembrane signaling receptor activity"/>
    <property type="evidence" value="ECO:0007669"/>
    <property type="project" value="InterPro"/>
</dbReference>
<keyword evidence="3 6" id="KW-0812">Transmembrane</keyword>
<evidence type="ECO:0000313" key="8">
    <source>
        <dbReference type="Proteomes" id="UP000008549"/>
    </source>
</evidence>
<organism evidence="7 8">
    <name type="scientific">Caenorhabditis briggsae</name>
    <dbReference type="NCBI Taxonomy" id="6238"/>
    <lineage>
        <taxon>Eukaryota</taxon>
        <taxon>Metazoa</taxon>
        <taxon>Ecdysozoa</taxon>
        <taxon>Nematoda</taxon>
        <taxon>Chromadorea</taxon>
        <taxon>Rhabditida</taxon>
        <taxon>Rhabditina</taxon>
        <taxon>Rhabditomorpha</taxon>
        <taxon>Rhabditoidea</taxon>
        <taxon>Rhabditidae</taxon>
        <taxon>Peloderinae</taxon>
        <taxon>Caenorhabditis</taxon>
    </lineage>
</organism>
<feature type="transmembrane region" description="Helical" evidence="6">
    <location>
        <begin position="132"/>
        <end position="156"/>
    </location>
</feature>
<dbReference type="GO" id="GO:0007606">
    <property type="term" value="P:sensory perception of chemical stimulus"/>
    <property type="evidence" value="ECO:0007669"/>
    <property type="project" value="InterPro"/>
</dbReference>
<keyword evidence="4 6" id="KW-1133">Transmembrane helix</keyword>
<evidence type="ECO:0000313" key="7">
    <source>
        <dbReference type="EMBL" id="CAP38064.1"/>
    </source>
</evidence>
<dbReference type="CTD" id="8584755"/>
<dbReference type="RefSeq" id="XP_002642761.1">
    <property type="nucleotide sequence ID" value="XM_002642715.1"/>
</dbReference>
<dbReference type="PRINTS" id="PR00699">
    <property type="entry name" value="TMPROTEINSRB"/>
</dbReference>
<dbReference type="FunCoup" id="A8XZD7">
    <property type="interactions" value="2"/>
</dbReference>
<feature type="non-terminal residue" evidence="7">
    <location>
        <position position="1"/>
    </location>
</feature>
<feature type="transmembrane region" description="Helical" evidence="6">
    <location>
        <begin position="231"/>
        <end position="253"/>
    </location>
</feature>
<evidence type="ECO:0000256" key="2">
    <source>
        <dbReference type="ARBA" id="ARBA00006860"/>
    </source>
</evidence>
<proteinExistence type="inferred from homology"/>
<keyword evidence="5 6" id="KW-0472">Membrane</keyword>
<dbReference type="InParanoid" id="A8XZD7"/>
<feature type="transmembrane region" description="Helical" evidence="6">
    <location>
        <begin position="19"/>
        <end position="41"/>
    </location>
</feature>
<dbReference type="eggNOG" id="ENOG502TGFS">
    <property type="taxonomic scope" value="Eukaryota"/>
</dbReference>
<evidence type="ECO:0000256" key="4">
    <source>
        <dbReference type="ARBA" id="ARBA00022989"/>
    </source>
</evidence>
<dbReference type="InterPro" id="IPR002184">
    <property type="entry name" value="7TM_GPCR_serpentine_rcpt_Srb"/>
</dbReference>
<reference evidence="7 8" key="2">
    <citation type="journal article" date="2011" name="PLoS Genet.">
        <title>Caenorhabditis briggsae recombinant inbred line genotypes reveal inter-strain incompatibility and the evolution of recombination.</title>
        <authorList>
            <person name="Ross J.A."/>
            <person name="Koboldt D.C."/>
            <person name="Staisch J.E."/>
            <person name="Chamberlin H.M."/>
            <person name="Gupta B.P."/>
            <person name="Miller R.D."/>
            <person name="Baird S.E."/>
            <person name="Haag E.S."/>
        </authorList>
    </citation>
    <scope>NUCLEOTIDE SEQUENCE [LARGE SCALE GENOMIC DNA]</scope>
    <source>
        <strain evidence="7 8">AF16</strain>
    </source>
</reference>
<feature type="transmembrane region" description="Helical" evidence="6">
    <location>
        <begin position="180"/>
        <end position="202"/>
    </location>
</feature>
<dbReference type="PANTHER" id="PTHR31216:SF0">
    <property type="entry name" value="SERPENTINE RECEPTOR CLASS BETA-11"/>
    <property type="match status" value="1"/>
</dbReference>
<reference evidence="7 8" key="1">
    <citation type="journal article" date="2003" name="PLoS Biol.">
        <title>The genome sequence of Caenorhabditis briggsae: a platform for comparative genomics.</title>
        <authorList>
            <person name="Stein L.D."/>
            <person name="Bao Z."/>
            <person name="Blasiar D."/>
            <person name="Blumenthal T."/>
            <person name="Brent M.R."/>
            <person name="Chen N."/>
            <person name="Chinwalla A."/>
            <person name="Clarke L."/>
            <person name="Clee C."/>
            <person name="Coghlan A."/>
            <person name="Coulson A."/>
            <person name="D'Eustachio P."/>
            <person name="Fitch D.H."/>
            <person name="Fulton L.A."/>
            <person name="Fulton R.E."/>
            <person name="Griffiths-Jones S."/>
            <person name="Harris T.W."/>
            <person name="Hillier L.W."/>
            <person name="Kamath R."/>
            <person name="Kuwabara P.E."/>
            <person name="Mardis E.R."/>
            <person name="Marra M.A."/>
            <person name="Miner T.L."/>
            <person name="Minx P."/>
            <person name="Mullikin J.C."/>
            <person name="Plumb R.W."/>
            <person name="Rogers J."/>
            <person name="Schein J.E."/>
            <person name="Sohrmann M."/>
            <person name="Spieth J."/>
            <person name="Stajich J.E."/>
            <person name="Wei C."/>
            <person name="Willey D."/>
            <person name="Wilson R.K."/>
            <person name="Durbin R."/>
            <person name="Waterston R.H."/>
        </authorList>
    </citation>
    <scope>NUCLEOTIDE SEQUENCE [LARGE SCALE GENOMIC DNA]</scope>
    <source>
        <strain evidence="7 8">AF16</strain>
    </source>
</reference>
<dbReference type="OMA" id="RYFAMET"/>
<dbReference type="GO" id="GO:0016020">
    <property type="term" value="C:membrane"/>
    <property type="evidence" value="ECO:0007669"/>
    <property type="project" value="UniProtKB-SubCell"/>
</dbReference>
<dbReference type="PANTHER" id="PTHR31216">
    <property type="entry name" value="SERPENTINE RECEPTOR CLASS BETA-1-RELATED-RELATED"/>
    <property type="match status" value="1"/>
</dbReference>
<feature type="non-terminal residue" evidence="7">
    <location>
        <position position="333"/>
    </location>
</feature>